<evidence type="ECO:0000313" key="2">
    <source>
        <dbReference type="EMBL" id="RZC37866.1"/>
    </source>
</evidence>
<dbReference type="AlphaFoldDB" id="A0A482VYT2"/>
<sequence length="74" mass="8669">MRPHVSHISYHRQFCERAVRLFIFYRHWRGRRPSWKLCSTERGRPDSPPVSNSNPGVPGATAESPNPVRWRRSG</sequence>
<proteinExistence type="predicted"/>
<comment type="caution">
    <text evidence="2">The sequence shown here is derived from an EMBL/GenBank/DDBJ whole genome shotgun (WGS) entry which is preliminary data.</text>
</comment>
<name>A0A482VYT2_ASBVE</name>
<evidence type="ECO:0000256" key="1">
    <source>
        <dbReference type="SAM" id="MobiDB-lite"/>
    </source>
</evidence>
<organism evidence="2 3">
    <name type="scientific">Asbolus verrucosus</name>
    <name type="common">Desert ironclad beetle</name>
    <dbReference type="NCBI Taxonomy" id="1661398"/>
    <lineage>
        <taxon>Eukaryota</taxon>
        <taxon>Metazoa</taxon>
        <taxon>Ecdysozoa</taxon>
        <taxon>Arthropoda</taxon>
        <taxon>Hexapoda</taxon>
        <taxon>Insecta</taxon>
        <taxon>Pterygota</taxon>
        <taxon>Neoptera</taxon>
        <taxon>Endopterygota</taxon>
        <taxon>Coleoptera</taxon>
        <taxon>Polyphaga</taxon>
        <taxon>Cucujiformia</taxon>
        <taxon>Tenebrionidae</taxon>
        <taxon>Pimeliinae</taxon>
        <taxon>Asbolus</taxon>
    </lineage>
</organism>
<evidence type="ECO:0000313" key="3">
    <source>
        <dbReference type="Proteomes" id="UP000292052"/>
    </source>
</evidence>
<protein>
    <submittedName>
        <fullName evidence="2">Uncharacterized protein</fullName>
    </submittedName>
</protein>
<keyword evidence="3" id="KW-1185">Reference proteome</keyword>
<feature type="compositionally biased region" description="Low complexity" evidence="1">
    <location>
        <begin position="49"/>
        <end position="59"/>
    </location>
</feature>
<dbReference type="EMBL" id="QDEB01048514">
    <property type="protein sequence ID" value="RZC37866.1"/>
    <property type="molecule type" value="Genomic_DNA"/>
</dbReference>
<gene>
    <name evidence="2" type="ORF">BDFB_012322</name>
</gene>
<accession>A0A482VYT2</accession>
<dbReference type="Proteomes" id="UP000292052">
    <property type="component" value="Unassembled WGS sequence"/>
</dbReference>
<feature type="region of interest" description="Disordered" evidence="1">
    <location>
        <begin position="36"/>
        <end position="74"/>
    </location>
</feature>
<reference evidence="2 3" key="1">
    <citation type="submission" date="2017-03" db="EMBL/GenBank/DDBJ databases">
        <title>Genome of the blue death feigning beetle - Asbolus verrucosus.</title>
        <authorList>
            <person name="Rider S.D."/>
        </authorList>
    </citation>
    <scope>NUCLEOTIDE SEQUENCE [LARGE SCALE GENOMIC DNA]</scope>
    <source>
        <strain evidence="2">Butters</strain>
        <tissue evidence="2">Head and leg muscle</tissue>
    </source>
</reference>